<dbReference type="OrthoDB" id="10386960at2759"/>
<comment type="caution">
    <text evidence="1">The sequence shown here is derived from an EMBL/GenBank/DDBJ whole genome shotgun (WGS) entry which is preliminary data.</text>
</comment>
<reference evidence="1" key="1">
    <citation type="submission" date="2022-07" db="EMBL/GenBank/DDBJ databases">
        <title>Phylogenomic reconstructions and comparative analyses of Kickxellomycotina fungi.</title>
        <authorList>
            <person name="Reynolds N.K."/>
            <person name="Stajich J.E."/>
            <person name="Barry K."/>
            <person name="Grigoriev I.V."/>
            <person name="Crous P."/>
            <person name="Smith M.E."/>
        </authorList>
    </citation>
    <scope>NUCLEOTIDE SEQUENCE</scope>
    <source>
        <strain evidence="1">BCRC 34489</strain>
    </source>
</reference>
<dbReference type="Proteomes" id="UP001140172">
    <property type="component" value="Unassembled WGS sequence"/>
</dbReference>
<evidence type="ECO:0000313" key="1">
    <source>
        <dbReference type="EMBL" id="KAJ2779234.1"/>
    </source>
</evidence>
<organism evidence="1 2">
    <name type="scientific">Coemansia interrupta</name>
    <dbReference type="NCBI Taxonomy" id="1126814"/>
    <lineage>
        <taxon>Eukaryota</taxon>
        <taxon>Fungi</taxon>
        <taxon>Fungi incertae sedis</taxon>
        <taxon>Zoopagomycota</taxon>
        <taxon>Kickxellomycotina</taxon>
        <taxon>Kickxellomycetes</taxon>
        <taxon>Kickxellales</taxon>
        <taxon>Kickxellaceae</taxon>
        <taxon>Coemansia</taxon>
    </lineage>
</organism>
<dbReference type="AlphaFoldDB" id="A0A9W8LG91"/>
<proteinExistence type="predicted"/>
<name>A0A9W8LG91_9FUNG</name>
<sequence length="168" mass="18390">MVVRILDRKSFISHIQSTASSDDNLAIIFFHEFDGSEISPATPLDDPQPLIKSVGLDMTVSIAEYNSAIYSFARDLYGIDVSTGVLFARFGQFAAYQEGFEPDAFRAKLVKVKMMTRSTLEMFPLEVRAARIRADAEANTAAAAAETSHEIPSSTLHTHSLPGCCVIL</sequence>
<dbReference type="EMBL" id="JANBUM010000308">
    <property type="protein sequence ID" value="KAJ2779234.1"/>
    <property type="molecule type" value="Genomic_DNA"/>
</dbReference>
<accession>A0A9W8LG91</accession>
<keyword evidence="2" id="KW-1185">Reference proteome</keyword>
<gene>
    <name evidence="1" type="ORF">GGI15_003937</name>
</gene>
<evidence type="ECO:0000313" key="2">
    <source>
        <dbReference type="Proteomes" id="UP001140172"/>
    </source>
</evidence>
<protein>
    <submittedName>
        <fullName evidence="1">Uncharacterized protein</fullName>
    </submittedName>
</protein>